<comment type="caution">
    <text evidence="3">The sequence shown here is derived from an EMBL/GenBank/DDBJ whole genome shotgun (WGS) entry which is preliminary data.</text>
</comment>
<accession>A0A2P4UMN0</accession>
<organism evidence="3 4">
    <name type="scientific">Actinomadura rubteroloni</name>
    <dbReference type="NCBI Taxonomy" id="1926885"/>
    <lineage>
        <taxon>Bacteria</taxon>
        <taxon>Bacillati</taxon>
        <taxon>Actinomycetota</taxon>
        <taxon>Actinomycetes</taxon>
        <taxon>Streptosporangiales</taxon>
        <taxon>Thermomonosporaceae</taxon>
        <taxon>Actinomadura</taxon>
    </lineage>
</organism>
<keyword evidence="2" id="KW-1133">Transmembrane helix</keyword>
<evidence type="ECO:0000256" key="2">
    <source>
        <dbReference type="SAM" id="Phobius"/>
    </source>
</evidence>
<dbReference type="EMBL" id="MTBP01000001">
    <property type="protein sequence ID" value="POM26304.1"/>
    <property type="molecule type" value="Genomic_DNA"/>
</dbReference>
<keyword evidence="4" id="KW-1185">Reference proteome</keyword>
<protein>
    <submittedName>
        <fullName evidence="3">Uncharacterized protein</fullName>
    </submittedName>
</protein>
<evidence type="ECO:0000313" key="4">
    <source>
        <dbReference type="Proteomes" id="UP000242367"/>
    </source>
</evidence>
<name>A0A2P4UMN0_9ACTN</name>
<gene>
    <name evidence="3" type="ORF">BTM25_07000</name>
</gene>
<dbReference type="AlphaFoldDB" id="A0A2P4UMN0"/>
<keyword evidence="2" id="KW-0812">Transmembrane</keyword>
<reference evidence="3 4" key="1">
    <citation type="journal article" date="2017" name="Chemistry">
        <title>Isolation, Biosynthesis and Chemical Modifications of Rubterolones A-F: Rare Tropolone Alkaloids from Actinomadura sp. 5-2.</title>
        <authorList>
            <person name="Guo H."/>
            <person name="Benndorf R."/>
            <person name="Leichnitz D."/>
            <person name="Klassen J.L."/>
            <person name="Vollmers J."/>
            <person name="Gorls H."/>
            <person name="Steinacker M."/>
            <person name="Weigel C."/>
            <person name="Dahse H.M."/>
            <person name="Kaster A.K."/>
            <person name="de Beer Z.W."/>
            <person name="Poulsen M."/>
            <person name="Beemelmanns C."/>
        </authorList>
    </citation>
    <scope>NUCLEOTIDE SEQUENCE [LARGE SCALE GENOMIC DNA]</scope>
    <source>
        <strain evidence="3 4">5-2</strain>
    </source>
</reference>
<proteinExistence type="predicted"/>
<dbReference type="Proteomes" id="UP000242367">
    <property type="component" value="Unassembled WGS sequence"/>
</dbReference>
<evidence type="ECO:0000313" key="3">
    <source>
        <dbReference type="EMBL" id="POM26304.1"/>
    </source>
</evidence>
<feature type="region of interest" description="Disordered" evidence="1">
    <location>
        <begin position="134"/>
        <end position="160"/>
    </location>
</feature>
<evidence type="ECO:0000256" key="1">
    <source>
        <dbReference type="SAM" id="MobiDB-lite"/>
    </source>
</evidence>
<keyword evidence="2" id="KW-0472">Membrane</keyword>
<sequence length="160" mass="16899">MSLRLSNRRGRKQDVRAAFDRAQGAVVQGVDVAQRGASAAAERIGPAARQTREVTADRLLAARAWSAPRLERASKYVDSDLGPKVSAVLADTAKRVEPADPKRGRVRRVMFVGLAVAAFAGVVGAVRTRRAQTAMFDESTTEPEPVAGSPSSADGARASS</sequence>
<feature type="transmembrane region" description="Helical" evidence="2">
    <location>
        <begin position="109"/>
        <end position="126"/>
    </location>
</feature>